<keyword evidence="2 5" id="KW-0689">Ribosomal protein</keyword>
<evidence type="ECO:0000256" key="6">
    <source>
        <dbReference type="SAM" id="MobiDB-lite"/>
    </source>
</evidence>
<evidence type="ECO:0000256" key="4">
    <source>
        <dbReference type="ARBA" id="ARBA00035178"/>
    </source>
</evidence>
<dbReference type="GO" id="GO:0003735">
    <property type="term" value="F:structural constituent of ribosome"/>
    <property type="evidence" value="ECO:0007669"/>
    <property type="project" value="InterPro"/>
</dbReference>
<dbReference type="PANTHER" id="PTHR35534:SF1">
    <property type="entry name" value="LARGE RIBOSOMAL SUBUNIT PROTEIN BL32"/>
    <property type="match status" value="1"/>
</dbReference>
<dbReference type="GO" id="GO:0006412">
    <property type="term" value="P:translation"/>
    <property type="evidence" value="ECO:0007669"/>
    <property type="project" value="UniProtKB-UniRule"/>
</dbReference>
<sequence>MAVPKRRTSKSKQGMRRSHHHKKPVGVQYCPQCNEPVLPHRVCGNCGNYQGRTAIVVKAEEAAEGS</sequence>
<dbReference type="NCBIfam" id="TIGR01031">
    <property type="entry name" value="rpmF_bact"/>
    <property type="match status" value="1"/>
</dbReference>
<comment type="similarity">
    <text evidence="1 5">Belongs to the bacterial ribosomal protein bL32 family.</text>
</comment>
<evidence type="ECO:0000256" key="5">
    <source>
        <dbReference type="HAMAP-Rule" id="MF_00340"/>
    </source>
</evidence>
<evidence type="ECO:0000256" key="3">
    <source>
        <dbReference type="ARBA" id="ARBA00023274"/>
    </source>
</evidence>
<dbReference type="PANTHER" id="PTHR35534">
    <property type="entry name" value="50S RIBOSOMAL PROTEIN L32"/>
    <property type="match status" value="1"/>
</dbReference>
<feature type="region of interest" description="Disordered" evidence="6">
    <location>
        <begin position="1"/>
        <end position="26"/>
    </location>
</feature>
<dbReference type="GO" id="GO:0015934">
    <property type="term" value="C:large ribosomal subunit"/>
    <property type="evidence" value="ECO:0007669"/>
    <property type="project" value="InterPro"/>
</dbReference>
<evidence type="ECO:0000313" key="7">
    <source>
        <dbReference type="EMBL" id="QEL19709.1"/>
    </source>
</evidence>
<dbReference type="AlphaFoldDB" id="A0A5C1AJY4"/>
<dbReference type="InterPro" id="IPR011332">
    <property type="entry name" value="Ribosomal_zn-bd"/>
</dbReference>
<accession>A0A5C1AJY4</accession>
<feature type="compositionally biased region" description="Basic residues" evidence="6">
    <location>
        <begin position="1"/>
        <end position="24"/>
    </location>
</feature>
<dbReference type="KEGG" id="lrs:PX52LOC_06788"/>
<evidence type="ECO:0000256" key="2">
    <source>
        <dbReference type="ARBA" id="ARBA00022980"/>
    </source>
</evidence>
<evidence type="ECO:0000256" key="1">
    <source>
        <dbReference type="ARBA" id="ARBA00008560"/>
    </source>
</evidence>
<gene>
    <name evidence="5" type="primary">rpmF</name>
    <name evidence="7" type="ORF">PX52LOC_06788</name>
</gene>
<dbReference type="RefSeq" id="WP_149114072.1">
    <property type="nucleotide sequence ID" value="NZ_CP042425.1"/>
</dbReference>
<name>A0A5C1AJY4_9BACT</name>
<dbReference type="InterPro" id="IPR002677">
    <property type="entry name" value="Ribosomal_bL32"/>
</dbReference>
<proteinExistence type="inferred from homology"/>
<dbReference type="Gene3D" id="1.20.5.640">
    <property type="entry name" value="Single helix bin"/>
    <property type="match status" value="1"/>
</dbReference>
<keyword evidence="3 5" id="KW-0687">Ribonucleoprotein</keyword>
<dbReference type="InterPro" id="IPR044957">
    <property type="entry name" value="Ribosomal_bL32_bact"/>
</dbReference>
<dbReference type="OrthoDB" id="9812874at2"/>
<organism evidence="7 8">
    <name type="scientific">Limnoglobus roseus</name>
    <dbReference type="NCBI Taxonomy" id="2598579"/>
    <lineage>
        <taxon>Bacteria</taxon>
        <taxon>Pseudomonadati</taxon>
        <taxon>Planctomycetota</taxon>
        <taxon>Planctomycetia</taxon>
        <taxon>Gemmatales</taxon>
        <taxon>Gemmataceae</taxon>
        <taxon>Limnoglobus</taxon>
    </lineage>
</organism>
<evidence type="ECO:0000313" key="8">
    <source>
        <dbReference type="Proteomes" id="UP000324974"/>
    </source>
</evidence>
<keyword evidence="8" id="KW-1185">Reference proteome</keyword>
<protein>
    <recommendedName>
        <fullName evidence="4 5">Large ribosomal subunit protein bL32</fullName>
    </recommendedName>
</protein>
<dbReference type="SUPFAM" id="SSF57829">
    <property type="entry name" value="Zn-binding ribosomal proteins"/>
    <property type="match status" value="1"/>
</dbReference>
<dbReference type="HAMAP" id="MF_00340">
    <property type="entry name" value="Ribosomal_bL32"/>
    <property type="match status" value="1"/>
</dbReference>
<reference evidence="8" key="1">
    <citation type="submission" date="2019-08" db="EMBL/GenBank/DDBJ databases">
        <title>Limnoglobus roseus gen. nov., sp. nov., a novel freshwater planctomycete with a giant genome from the family Gemmataceae.</title>
        <authorList>
            <person name="Kulichevskaya I.S."/>
            <person name="Naumoff D.G."/>
            <person name="Miroshnikov K."/>
            <person name="Ivanova A."/>
            <person name="Philippov D.A."/>
            <person name="Hakobyan A."/>
            <person name="Rijpstra I.C."/>
            <person name="Sinninghe Damste J.S."/>
            <person name="Liesack W."/>
            <person name="Dedysh S.N."/>
        </authorList>
    </citation>
    <scope>NUCLEOTIDE SEQUENCE [LARGE SCALE GENOMIC DNA]</scope>
    <source>
        <strain evidence="8">PX52</strain>
    </source>
</reference>
<dbReference type="EMBL" id="CP042425">
    <property type="protein sequence ID" value="QEL19709.1"/>
    <property type="molecule type" value="Genomic_DNA"/>
</dbReference>
<dbReference type="Pfam" id="PF01783">
    <property type="entry name" value="Ribosomal_L32p"/>
    <property type="match status" value="1"/>
</dbReference>
<dbReference type="Proteomes" id="UP000324974">
    <property type="component" value="Chromosome"/>
</dbReference>